<evidence type="ECO:0000256" key="1">
    <source>
        <dbReference type="SAM" id="SignalP"/>
    </source>
</evidence>
<name>A0A1X7AGW3_9GAMM</name>
<organism evidence="3 4">
    <name type="scientific">Parendozoicomonas haliclonae</name>
    <dbReference type="NCBI Taxonomy" id="1960125"/>
    <lineage>
        <taxon>Bacteria</taxon>
        <taxon>Pseudomonadati</taxon>
        <taxon>Pseudomonadota</taxon>
        <taxon>Gammaproteobacteria</taxon>
        <taxon>Oceanospirillales</taxon>
        <taxon>Endozoicomonadaceae</taxon>
        <taxon>Parendozoicomonas</taxon>
    </lineage>
</organism>
<keyword evidence="4" id="KW-1185">Reference proteome</keyword>
<dbReference type="OrthoDB" id="6187408at2"/>
<dbReference type="InterPro" id="IPR032636">
    <property type="entry name" value="Pilus_assem_E-set-like_dom"/>
</dbReference>
<feature type="domain" description="Pilus assembly protein E-set like" evidence="2">
    <location>
        <begin position="282"/>
        <end position="350"/>
    </location>
</feature>
<sequence>MTLSSASSSAAVVFISLLNTAAIALMSSGAAYGAEDGFVVKEKVPVGFEALSGPQRSSIDIYYGGRYLGSQIVTFTPETIEFRNPGELVAKIEDIKNPALVTESLTGAIDSHVGAICSSVSSVEASQPCDTIQPAIAGAIFDENRFRADLFINPRFLQTKPASVKKYLPPSESGPSFMQNLYVAASGNTASEGVASIHDWNLSGQSLFAWEENSIQANWDYSSNDALSFTNLYAERDFQGTTWQAGMVSNTGFGQSFMNTQSMLGARIATSLNTRTDQRYSSATPLDVFFPTRGRVELRRDNRLLYTGFYEAGNNTVDTSTLPDGAYNLDIRVLDDTGQLIRSETRFFAKQYGMPPPDEWVWFLEAGDIVNQEANTTLPRATHLYMGRGGVGRRLGETWAANLSAAVDNDEQLVELEILKVGNSWSASPFFMLSGSGDKGLGFDFRSQWSGRSLGGNYRRLWSNGIPIPGSGNQANSGNELLNESFEQIAGYIIVPVDNGSVGYKYSYSARKDAQALTIHNLYWRSVLWRGGGQDIDADIGLSKSGSDYVIQLTLNFRYSKGQWDFGLSPSASRNKSEGDSTTYESLSLDARWEDGRKLDGDLIVHGTVAGQNNEKRLNGLVEYSDHRGRGSLAVNHVRTSDDSVTNYALNYGTSLISDGNIVSVGGSEYANSAVVIDIQGRDGDRFDVLVDGRRVTYAVVGEPTVVPLTSYHEYRITVVPAGTSLYEFDEKTEVVTLYPGNVETITVVATPVRLAFGRVLLDKKSGSGWRIEAGDHSAAVSSNGMFQINIPVDTKALRLETPEGLTCSIPLTGKSTRDVLRLGTLRLKASDCVQHQNPEVIHE</sequence>
<dbReference type="Proteomes" id="UP000196573">
    <property type="component" value="Unassembled WGS sequence"/>
</dbReference>
<evidence type="ECO:0000313" key="3">
    <source>
        <dbReference type="EMBL" id="SMA39280.1"/>
    </source>
</evidence>
<protein>
    <recommendedName>
        <fullName evidence="2">Pilus assembly protein E-set like domain-containing protein</fullName>
    </recommendedName>
</protein>
<evidence type="ECO:0000259" key="2">
    <source>
        <dbReference type="Pfam" id="PF16967"/>
    </source>
</evidence>
<dbReference type="RefSeq" id="WP_087107503.1">
    <property type="nucleotide sequence ID" value="NZ_CBCSCN010000001.1"/>
</dbReference>
<gene>
    <name evidence="3" type="ORF">EHSB41UT_00999</name>
</gene>
<feature type="chain" id="PRO_5012372022" description="Pilus assembly protein E-set like domain-containing protein" evidence="1">
    <location>
        <begin position="34"/>
        <end position="844"/>
    </location>
</feature>
<evidence type="ECO:0000313" key="4">
    <source>
        <dbReference type="Proteomes" id="UP000196573"/>
    </source>
</evidence>
<accession>A0A1X7AGW3</accession>
<reference evidence="3 4" key="1">
    <citation type="submission" date="2017-03" db="EMBL/GenBank/DDBJ databases">
        <authorList>
            <person name="Afonso C.L."/>
            <person name="Miller P.J."/>
            <person name="Scott M.A."/>
            <person name="Spackman E."/>
            <person name="Goraichik I."/>
            <person name="Dimitrov K.M."/>
            <person name="Suarez D.L."/>
            <person name="Swayne D.E."/>
        </authorList>
    </citation>
    <scope>NUCLEOTIDE SEQUENCE [LARGE SCALE GENOMIC DNA]</scope>
    <source>
        <strain evidence="3">SB41UT1</strain>
    </source>
</reference>
<dbReference type="Pfam" id="PF16967">
    <property type="entry name" value="TcfC"/>
    <property type="match status" value="1"/>
</dbReference>
<feature type="signal peptide" evidence="1">
    <location>
        <begin position="1"/>
        <end position="33"/>
    </location>
</feature>
<dbReference type="AlphaFoldDB" id="A0A1X7AGW3"/>
<keyword evidence="1" id="KW-0732">Signal</keyword>
<dbReference type="EMBL" id="FWPT01000002">
    <property type="protein sequence ID" value="SMA39280.1"/>
    <property type="molecule type" value="Genomic_DNA"/>
</dbReference>
<proteinExistence type="predicted"/>